<accession>L8G3A1</accession>
<dbReference type="OrthoDB" id="3442522at2759"/>
<dbReference type="STRING" id="658429.L8G3A1"/>
<keyword evidence="1" id="KW-0863">Zinc-finger</keyword>
<dbReference type="InterPro" id="IPR036875">
    <property type="entry name" value="Znf_CCHC_sf"/>
</dbReference>
<keyword evidence="1" id="KW-0862">Zinc</keyword>
<dbReference type="InterPro" id="IPR001878">
    <property type="entry name" value="Znf_CCHC"/>
</dbReference>
<evidence type="ECO:0000259" key="3">
    <source>
        <dbReference type="PROSITE" id="PS50158"/>
    </source>
</evidence>
<gene>
    <name evidence="4" type="ORF">GMDG_08532</name>
</gene>
<dbReference type="Proteomes" id="UP000011064">
    <property type="component" value="Unassembled WGS sequence"/>
</dbReference>
<evidence type="ECO:0000256" key="2">
    <source>
        <dbReference type="SAM" id="MobiDB-lite"/>
    </source>
</evidence>
<dbReference type="SUPFAM" id="SSF57756">
    <property type="entry name" value="Retrovirus zinc finger-like domains"/>
    <property type="match status" value="1"/>
</dbReference>
<dbReference type="GO" id="GO:0008270">
    <property type="term" value="F:zinc ion binding"/>
    <property type="evidence" value="ECO:0007669"/>
    <property type="project" value="UniProtKB-KW"/>
</dbReference>
<evidence type="ECO:0000313" key="5">
    <source>
        <dbReference type="Proteomes" id="UP000011064"/>
    </source>
</evidence>
<name>L8G3A1_PSED2</name>
<proteinExistence type="predicted"/>
<keyword evidence="1" id="KW-0479">Metal-binding</keyword>
<evidence type="ECO:0000313" key="4">
    <source>
        <dbReference type="EMBL" id="ELR07735.1"/>
    </source>
</evidence>
<protein>
    <recommendedName>
        <fullName evidence="3">CCHC-type domain-containing protein</fullName>
    </recommendedName>
</protein>
<feature type="domain" description="CCHC-type" evidence="3">
    <location>
        <begin position="342"/>
        <end position="356"/>
    </location>
</feature>
<dbReference type="InParanoid" id="L8G3A1"/>
<dbReference type="AlphaFoldDB" id="L8G3A1"/>
<dbReference type="PROSITE" id="PS50158">
    <property type="entry name" value="ZF_CCHC"/>
    <property type="match status" value="1"/>
</dbReference>
<feature type="compositionally biased region" description="Acidic residues" evidence="2">
    <location>
        <begin position="370"/>
        <end position="379"/>
    </location>
</feature>
<organism evidence="4 5">
    <name type="scientific">Pseudogymnoascus destructans (strain ATCC MYA-4855 / 20631-21)</name>
    <name type="common">Bat white-nose syndrome fungus</name>
    <name type="synonym">Geomyces destructans</name>
    <dbReference type="NCBI Taxonomy" id="658429"/>
    <lineage>
        <taxon>Eukaryota</taxon>
        <taxon>Fungi</taxon>
        <taxon>Dikarya</taxon>
        <taxon>Ascomycota</taxon>
        <taxon>Pezizomycotina</taxon>
        <taxon>Leotiomycetes</taxon>
        <taxon>Thelebolales</taxon>
        <taxon>Thelebolaceae</taxon>
        <taxon>Pseudogymnoascus</taxon>
    </lineage>
</organism>
<dbReference type="VEuPathDB" id="FungiDB:GMDG_08532"/>
<dbReference type="HOGENOM" id="CLU_049644_0_1_1"/>
<feature type="compositionally biased region" description="Polar residues" evidence="2">
    <location>
        <begin position="83"/>
        <end position="96"/>
    </location>
</feature>
<feature type="compositionally biased region" description="Low complexity" evidence="2">
    <location>
        <begin position="289"/>
        <end position="306"/>
    </location>
</feature>
<evidence type="ECO:0000256" key="1">
    <source>
        <dbReference type="PROSITE-ProRule" id="PRU00047"/>
    </source>
</evidence>
<reference evidence="5" key="1">
    <citation type="submission" date="2010-09" db="EMBL/GenBank/DDBJ databases">
        <title>The genome sequence of Geomyces destructans 20631-21.</title>
        <authorList>
            <consortium name="The Broad Institute Genome Sequencing Platform"/>
            <person name="Cuomo C.A."/>
            <person name="Blehert D.S."/>
            <person name="Lorch J.M."/>
            <person name="Young S.K."/>
            <person name="Zeng Q."/>
            <person name="Gargeya S."/>
            <person name="Fitzgerald M."/>
            <person name="Haas B."/>
            <person name="Abouelleil A."/>
            <person name="Alvarado L."/>
            <person name="Arachchi H.M."/>
            <person name="Berlin A."/>
            <person name="Brown A."/>
            <person name="Chapman S.B."/>
            <person name="Chen Z."/>
            <person name="Dunbar C."/>
            <person name="Freedman E."/>
            <person name="Gearin G."/>
            <person name="Gellesch M."/>
            <person name="Goldberg J."/>
            <person name="Griggs A."/>
            <person name="Gujja S."/>
            <person name="Heiman D."/>
            <person name="Howarth C."/>
            <person name="Larson L."/>
            <person name="Lui A."/>
            <person name="MacDonald P.J.P."/>
            <person name="Montmayeur A."/>
            <person name="Murphy C."/>
            <person name="Neiman D."/>
            <person name="Pearson M."/>
            <person name="Priest M."/>
            <person name="Roberts A."/>
            <person name="Saif S."/>
            <person name="Shea T."/>
            <person name="Shenoy N."/>
            <person name="Sisk P."/>
            <person name="Stolte C."/>
            <person name="Sykes S."/>
            <person name="Wortman J."/>
            <person name="Nusbaum C."/>
            <person name="Birren B."/>
        </authorList>
    </citation>
    <scope>NUCLEOTIDE SEQUENCE [LARGE SCALE GENOMIC DNA]</scope>
    <source>
        <strain evidence="5">ATCC MYA-4855 / 20631-21</strain>
    </source>
</reference>
<feature type="region of interest" description="Disordered" evidence="2">
    <location>
        <begin position="282"/>
        <end position="309"/>
    </location>
</feature>
<sequence>MTTRHTAAATTAVPSEDIPSRMDHLEAQIQEVKNLLVILSASQTRIPSTPPVDAPIPTVEATEQRTPRTRNTSETVQLPPLRNTRSPSIPGSSQMLTEGPPNCYKKSTISEKILPLSDGVEHTFLQWSASIRDRLVVNEDHYLTDVSRRALIWETTTGLAKTYLAQYLSATHGFRSAEEMMDILGSYYLTGNEMEQARNLFDDLQMGEKGHASETFPEFKARFQSAAITGQVSESEWFRYMWNKLTPQFRSRIAIIKNQWNGEYQTMVRELTAFDQERRQNNELNPLPALARTSTRTTDTARASASKPTRATSALFTRTAFLPKPAIPECLRTAVPAPSGNCFKCGKPSHFQDKCPLNATIKEMDRNDPEAEEQWEEAVELQSDASLEENDKA</sequence>
<feature type="region of interest" description="Disordered" evidence="2">
    <location>
        <begin position="61"/>
        <end position="101"/>
    </location>
</feature>
<dbReference type="GO" id="GO:0003676">
    <property type="term" value="F:nucleic acid binding"/>
    <property type="evidence" value="ECO:0007669"/>
    <property type="project" value="InterPro"/>
</dbReference>
<keyword evidence="5" id="KW-1185">Reference proteome</keyword>
<feature type="region of interest" description="Disordered" evidence="2">
    <location>
        <begin position="365"/>
        <end position="393"/>
    </location>
</feature>
<dbReference type="EMBL" id="GL573562">
    <property type="protein sequence ID" value="ELR07735.1"/>
    <property type="molecule type" value="Genomic_DNA"/>
</dbReference>